<accession>A0A0L9TKT8</accession>
<evidence type="ECO:0000313" key="2">
    <source>
        <dbReference type="Proteomes" id="UP000053144"/>
    </source>
</evidence>
<organism evidence="1 2">
    <name type="scientific">Phaseolus angularis</name>
    <name type="common">Azuki bean</name>
    <name type="synonym">Vigna angularis</name>
    <dbReference type="NCBI Taxonomy" id="3914"/>
    <lineage>
        <taxon>Eukaryota</taxon>
        <taxon>Viridiplantae</taxon>
        <taxon>Streptophyta</taxon>
        <taxon>Embryophyta</taxon>
        <taxon>Tracheophyta</taxon>
        <taxon>Spermatophyta</taxon>
        <taxon>Magnoliopsida</taxon>
        <taxon>eudicotyledons</taxon>
        <taxon>Gunneridae</taxon>
        <taxon>Pentapetalae</taxon>
        <taxon>rosids</taxon>
        <taxon>fabids</taxon>
        <taxon>Fabales</taxon>
        <taxon>Fabaceae</taxon>
        <taxon>Papilionoideae</taxon>
        <taxon>50 kb inversion clade</taxon>
        <taxon>NPAAA clade</taxon>
        <taxon>indigoferoid/millettioid clade</taxon>
        <taxon>Phaseoleae</taxon>
        <taxon>Vigna</taxon>
    </lineage>
</organism>
<evidence type="ECO:0000313" key="1">
    <source>
        <dbReference type="EMBL" id="KOM31203.1"/>
    </source>
</evidence>
<dbReference type="Proteomes" id="UP000053144">
    <property type="component" value="Chromosome 1"/>
</dbReference>
<gene>
    <name evidence="1" type="ORF">LR48_Vigan01g075800</name>
</gene>
<dbReference type="Gramene" id="KOM31203">
    <property type="protein sequence ID" value="KOM31203"/>
    <property type="gene ID" value="LR48_Vigan01g075800"/>
</dbReference>
<dbReference type="EMBL" id="CM003371">
    <property type="protein sequence ID" value="KOM31203.1"/>
    <property type="molecule type" value="Genomic_DNA"/>
</dbReference>
<protein>
    <submittedName>
        <fullName evidence="1">Uncharacterized protein</fullName>
    </submittedName>
</protein>
<reference evidence="2" key="1">
    <citation type="journal article" date="2015" name="Proc. Natl. Acad. Sci. U.S.A.">
        <title>Genome sequencing of adzuki bean (Vigna angularis) provides insight into high starch and low fat accumulation and domestication.</title>
        <authorList>
            <person name="Yang K."/>
            <person name="Tian Z."/>
            <person name="Chen C."/>
            <person name="Luo L."/>
            <person name="Zhao B."/>
            <person name="Wang Z."/>
            <person name="Yu L."/>
            <person name="Li Y."/>
            <person name="Sun Y."/>
            <person name="Li W."/>
            <person name="Chen Y."/>
            <person name="Li Y."/>
            <person name="Zhang Y."/>
            <person name="Ai D."/>
            <person name="Zhao J."/>
            <person name="Shang C."/>
            <person name="Ma Y."/>
            <person name="Wu B."/>
            <person name="Wang M."/>
            <person name="Gao L."/>
            <person name="Sun D."/>
            <person name="Zhang P."/>
            <person name="Guo F."/>
            <person name="Wang W."/>
            <person name="Li Y."/>
            <person name="Wang J."/>
            <person name="Varshney R.K."/>
            <person name="Wang J."/>
            <person name="Ling H.Q."/>
            <person name="Wan P."/>
        </authorList>
    </citation>
    <scope>NUCLEOTIDE SEQUENCE</scope>
    <source>
        <strain evidence="2">cv. Jingnong 6</strain>
    </source>
</reference>
<name>A0A0L9TKT8_PHAAN</name>
<sequence>MFFGTGYEGDIGVPEEAVGLEEENRALMDTRIQLLSLRFEERVSIELKLNGFRGVLYTMRNSSDFVLGGYEGCLFLRSTFMMSRQGAAASDDKDRAHVWCVGKCG</sequence>
<dbReference type="AlphaFoldDB" id="A0A0L9TKT8"/>
<proteinExistence type="predicted"/>
<dbReference type="STRING" id="3914.A0A0L9TKT8"/>